<evidence type="ECO:0000259" key="1">
    <source>
        <dbReference type="Pfam" id="PF06985"/>
    </source>
</evidence>
<dbReference type="InterPro" id="IPR010730">
    <property type="entry name" value="HET"/>
</dbReference>
<comment type="caution">
    <text evidence="2">The sequence shown here is derived from an EMBL/GenBank/DDBJ whole genome shotgun (WGS) entry which is preliminary data.</text>
</comment>
<sequence length="595" mass="67218">MANAMSHPAENATLCERCNFLSFDDSAIGGREAVDEDGLARLSFEDANVQWRPEYYQEDPDKYGVPDYRLIRLEWSLEDTLPDMPHLSRSCQSGCAFCTALRRELEKNLVDKARYYSIQDGPLTLTMYLSMCDGGVEGFMVEGVFNQTEVIYRDIKIYFPIESTPSCQKWLRTEPIRDDCYLTPANILQMCQLLEECTASCHPWKASFLPTRLIDVGADSSDILHLVLSSNISITEETKYAALSYCWGSEEDAKAQLKTEIASLALRYREMEYEIMTPVISDAVALTRAIGLRYLWVDALCIVQDDMTDWSRESCQMDRVYRHAFVTFCGLNSDSCHETLLQRTAAVRVPFQSTIQPIDSLGDQYLAGIWKGDLLLGLSFIPGTESTLCGLQSYLQDLQERRFIAPSWSWAACEGGVSMVHREGWQTVSEATVMEVNVETKFQNPFGQIFGGFIQICGKVASIPSLLARYLELRNERSKSWRLDIDDEGLDENILAWLGWLSSGEEEGVENLVMLLVFRYQEEPTGHASSQQNRTDTSISLDEARKPELCASILHPADIPGQYYRVGVIHSEGQAGYNLMRSWFDGSGEELVCII</sequence>
<keyword evidence="3" id="KW-1185">Reference proteome</keyword>
<dbReference type="PANTHER" id="PTHR33112">
    <property type="entry name" value="DOMAIN PROTEIN, PUTATIVE-RELATED"/>
    <property type="match status" value="1"/>
</dbReference>
<name>A0ABR2UMJ3_9PEZI</name>
<dbReference type="Pfam" id="PF06985">
    <property type="entry name" value="HET"/>
    <property type="match status" value="1"/>
</dbReference>
<feature type="domain" description="Heterokaryon incompatibility" evidence="1">
    <location>
        <begin position="240"/>
        <end position="346"/>
    </location>
</feature>
<proteinExistence type="predicted"/>
<reference evidence="2 3" key="1">
    <citation type="journal article" date="2024" name="J. Plant Pathol.">
        <title>Sequence and assembly of the genome of Seiridium unicorne, isolate CBS 538.82, causal agent of cypress canker disease.</title>
        <authorList>
            <person name="Scali E."/>
            <person name="Rocca G.D."/>
            <person name="Danti R."/>
            <person name="Garbelotto M."/>
            <person name="Barberini S."/>
            <person name="Baroncelli R."/>
            <person name="Emiliani G."/>
        </authorList>
    </citation>
    <scope>NUCLEOTIDE SEQUENCE [LARGE SCALE GENOMIC DNA]</scope>
    <source>
        <strain evidence="2 3">BM-138-508</strain>
    </source>
</reference>
<protein>
    <submittedName>
        <fullName evidence="2">HET-domain-containing protein</fullName>
    </submittedName>
</protein>
<dbReference type="EMBL" id="JARVKF010000413">
    <property type="protein sequence ID" value="KAK9415708.1"/>
    <property type="molecule type" value="Genomic_DNA"/>
</dbReference>
<dbReference type="Proteomes" id="UP001408356">
    <property type="component" value="Unassembled WGS sequence"/>
</dbReference>
<gene>
    <name evidence="2" type="ORF">SUNI508_10186</name>
</gene>
<evidence type="ECO:0000313" key="3">
    <source>
        <dbReference type="Proteomes" id="UP001408356"/>
    </source>
</evidence>
<evidence type="ECO:0000313" key="2">
    <source>
        <dbReference type="EMBL" id="KAK9415708.1"/>
    </source>
</evidence>
<organism evidence="2 3">
    <name type="scientific">Seiridium unicorne</name>
    <dbReference type="NCBI Taxonomy" id="138068"/>
    <lineage>
        <taxon>Eukaryota</taxon>
        <taxon>Fungi</taxon>
        <taxon>Dikarya</taxon>
        <taxon>Ascomycota</taxon>
        <taxon>Pezizomycotina</taxon>
        <taxon>Sordariomycetes</taxon>
        <taxon>Xylariomycetidae</taxon>
        <taxon>Amphisphaeriales</taxon>
        <taxon>Sporocadaceae</taxon>
        <taxon>Seiridium</taxon>
    </lineage>
</organism>
<accession>A0ABR2UMJ3</accession>
<dbReference type="PANTHER" id="PTHR33112:SF16">
    <property type="entry name" value="HETEROKARYON INCOMPATIBILITY DOMAIN-CONTAINING PROTEIN"/>
    <property type="match status" value="1"/>
</dbReference>